<name>A0ABU3F8Y9_9ENTE</name>
<comment type="caution">
    <text evidence="1">The sequence shown here is derived from an EMBL/GenBank/DDBJ whole genome shotgun (WGS) entry which is preliminary data.</text>
</comment>
<reference evidence="1" key="1">
    <citation type="submission" date="2023-03" db="EMBL/GenBank/DDBJ databases">
        <authorList>
            <person name="Shen W."/>
            <person name="Cai J."/>
        </authorList>
    </citation>
    <scope>NUCLEOTIDE SEQUENCE</scope>
    <source>
        <strain evidence="1">P66-3</strain>
    </source>
</reference>
<accession>A0ABU3F8Y9</accession>
<protein>
    <submittedName>
        <fullName evidence="1">Uncharacterized protein</fullName>
    </submittedName>
</protein>
<sequence>MLFAKKVLNACKDGGITQATFLRLSYYQPKNQESLEDFLEKGLQFILELKIALSASQIEITDLIVQQNQNTQIANGQFNDESLFNLALATYSSIQEPYFKVEVVSNDGMVQYDSAADNAFSAFDFQLDYFESDDDEMEFSSALKYLKEVGSEQ</sequence>
<organism evidence="1 2">
    <name type="scientific">Enterococcus xiangfangensis</name>
    <dbReference type="NCBI Taxonomy" id="1296537"/>
    <lineage>
        <taxon>Bacteria</taxon>
        <taxon>Bacillati</taxon>
        <taxon>Bacillota</taxon>
        <taxon>Bacilli</taxon>
        <taxon>Lactobacillales</taxon>
        <taxon>Enterococcaceae</taxon>
        <taxon>Enterococcus</taxon>
    </lineage>
</organism>
<evidence type="ECO:0000313" key="1">
    <source>
        <dbReference type="EMBL" id="MDT2759137.1"/>
    </source>
</evidence>
<proteinExistence type="predicted"/>
<gene>
    <name evidence="1" type="ORF">P7H27_05110</name>
</gene>
<dbReference type="Proteomes" id="UP001181046">
    <property type="component" value="Unassembled WGS sequence"/>
</dbReference>
<keyword evidence="2" id="KW-1185">Reference proteome</keyword>
<evidence type="ECO:0000313" key="2">
    <source>
        <dbReference type="Proteomes" id="UP001181046"/>
    </source>
</evidence>
<dbReference type="EMBL" id="JARQAJ010000002">
    <property type="protein sequence ID" value="MDT2759137.1"/>
    <property type="molecule type" value="Genomic_DNA"/>
</dbReference>
<dbReference type="RefSeq" id="WP_137617869.1">
    <property type="nucleotide sequence ID" value="NZ_BJDX01000002.1"/>
</dbReference>